<dbReference type="GO" id="GO:0004527">
    <property type="term" value="F:exonuclease activity"/>
    <property type="evidence" value="ECO:0007669"/>
    <property type="project" value="UniProtKB-KW"/>
</dbReference>
<dbReference type="GO" id="GO:0051536">
    <property type="term" value="F:iron-sulfur cluster binding"/>
    <property type="evidence" value="ECO:0007669"/>
    <property type="project" value="UniProtKB-KW"/>
</dbReference>
<evidence type="ECO:0000256" key="6">
    <source>
        <dbReference type="ARBA" id="ARBA00022723"/>
    </source>
</evidence>
<dbReference type="NCBIfam" id="TIGR00372">
    <property type="entry name" value="cas4"/>
    <property type="match status" value="1"/>
</dbReference>
<dbReference type="EMBL" id="JAATLM010000001">
    <property type="protein sequence ID" value="NIZ69136.1"/>
    <property type="molecule type" value="Genomic_DNA"/>
</dbReference>
<dbReference type="RefSeq" id="WP_167695237.1">
    <property type="nucleotide sequence ID" value="NZ_CP118181.1"/>
</dbReference>
<evidence type="ECO:0000256" key="13">
    <source>
        <dbReference type="RuleBase" id="RU365022"/>
    </source>
</evidence>
<comment type="cofactor">
    <cofactor evidence="1">
        <name>[4Fe-4S] cluster</name>
        <dbReference type="ChEBI" id="CHEBI:49883"/>
    </cofactor>
</comment>
<dbReference type="InterPro" id="IPR013343">
    <property type="entry name" value="CRISPR-assoc_prot_Cas4"/>
</dbReference>
<accession>A0A968GG13</accession>
<evidence type="ECO:0000256" key="1">
    <source>
        <dbReference type="ARBA" id="ARBA00001966"/>
    </source>
</evidence>
<evidence type="ECO:0000256" key="4">
    <source>
        <dbReference type="ARBA" id="ARBA00020049"/>
    </source>
</evidence>
<evidence type="ECO:0000256" key="12">
    <source>
        <dbReference type="ARBA" id="ARBA00023211"/>
    </source>
</evidence>
<keyword evidence="5 13" id="KW-0540">Nuclease</keyword>
<evidence type="ECO:0000256" key="10">
    <source>
        <dbReference type="ARBA" id="ARBA00023014"/>
    </source>
</evidence>
<sequence>MQEYDYIQIASLQHYQYCPRQCALMYNEQIWADSYHTKAGDILHEKTHQERIRYEKGVRIETATTVVSHRYGLMGVCDTIEFHPDTILPIEYKVGKSKSIYEVDKVQLCAQVLCLEEMTGQSITQGAIYYNQEKSRSYIEIDEALRSLTVDVLTNVHKLLFNKELPVVEKSKKCALCSLVELCIPDLTNMAVADYWQTMASEVD</sequence>
<comment type="caution">
    <text evidence="15">The sequence shown here is derived from an EMBL/GenBank/DDBJ whole genome shotgun (WGS) entry which is preliminary data.</text>
</comment>
<comment type="cofactor">
    <cofactor evidence="13">
        <name>iron-sulfur cluster</name>
        <dbReference type="ChEBI" id="CHEBI:30408"/>
    </cofactor>
</comment>
<organism evidence="15 16">
    <name type="scientific">Entomospira culicis</name>
    <dbReference type="NCBI Taxonomy" id="2719989"/>
    <lineage>
        <taxon>Bacteria</taxon>
        <taxon>Pseudomonadati</taxon>
        <taxon>Spirochaetota</taxon>
        <taxon>Spirochaetia</taxon>
        <taxon>Spirochaetales</taxon>
        <taxon>Spirochaetaceae</taxon>
        <taxon>Entomospira</taxon>
    </lineage>
</organism>
<evidence type="ECO:0000259" key="14">
    <source>
        <dbReference type="Pfam" id="PF01930"/>
    </source>
</evidence>
<dbReference type="GO" id="GO:0051607">
    <property type="term" value="P:defense response to virus"/>
    <property type="evidence" value="ECO:0007669"/>
    <property type="project" value="UniProtKB-KW"/>
</dbReference>
<keyword evidence="6 13" id="KW-0479">Metal-binding</keyword>
<comment type="function">
    <text evidence="13">CRISPR (clustered regularly interspaced short palindromic repeat) is an adaptive immune system that provides protection against mobile genetic elements (viruses, transposable elements and conjugative plasmids). CRISPR clusters contain sequences complementary to antecedent mobile elements and target invading nucleic acids. CRISPR clusters are transcribed and processed into CRISPR RNA (crRNA).</text>
</comment>
<evidence type="ECO:0000256" key="9">
    <source>
        <dbReference type="ARBA" id="ARBA00023004"/>
    </source>
</evidence>
<keyword evidence="8 13" id="KW-0269">Exonuclease</keyword>
<protein>
    <recommendedName>
        <fullName evidence="4 13">CRISPR-associated exonuclease Cas4</fullName>
        <ecNumber evidence="3 13">3.1.12.1</ecNumber>
    </recommendedName>
</protein>
<evidence type="ECO:0000313" key="16">
    <source>
        <dbReference type="Proteomes" id="UP000778951"/>
    </source>
</evidence>
<comment type="cofactor">
    <cofactor evidence="13">
        <name>Mg(2+)</name>
        <dbReference type="ChEBI" id="CHEBI:18420"/>
    </cofactor>
    <cofactor evidence="13">
        <name>Mn(2+)</name>
        <dbReference type="ChEBI" id="CHEBI:29035"/>
    </cofactor>
    <text evidence="13">Mg(2+) or Mn(2+) required for ssDNA cleavage activity.</text>
</comment>
<keyword evidence="10 13" id="KW-0411">Iron-sulfur</keyword>
<feature type="domain" description="DUF83" evidence="14">
    <location>
        <begin position="10"/>
        <end position="184"/>
    </location>
</feature>
<evidence type="ECO:0000256" key="5">
    <source>
        <dbReference type="ARBA" id="ARBA00022722"/>
    </source>
</evidence>
<keyword evidence="12 13" id="KW-0464">Manganese</keyword>
<dbReference type="AlphaFoldDB" id="A0A968GG13"/>
<evidence type="ECO:0000256" key="11">
    <source>
        <dbReference type="ARBA" id="ARBA00023118"/>
    </source>
</evidence>
<keyword evidence="9 13" id="KW-0408">Iron</keyword>
<dbReference type="GO" id="GO:0046872">
    <property type="term" value="F:metal ion binding"/>
    <property type="evidence" value="ECO:0007669"/>
    <property type="project" value="UniProtKB-KW"/>
</dbReference>
<comment type="similarity">
    <text evidence="2 13">Belongs to the CRISPR-associated exonuclease Cas4 family.</text>
</comment>
<proteinExistence type="inferred from homology"/>
<name>A0A968GG13_9SPIO</name>
<evidence type="ECO:0000256" key="2">
    <source>
        <dbReference type="ARBA" id="ARBA00009189"/>
    </source>
</evidence>
<keyword evidence="16" id="KW-1185">Reference proteome</keyword>
<dbReference type="InterPro" id="IPR022765">
    <property type="entry name" value="Dna2/Cas4_DUF83"/>
</dbReference>
<dbReference type="InterPro" id="IPR011604">
    <property type="entry name" value="PDDEXK-like_dom_sf"/>
</dbReference>
<gene>
    <name evidence="15" type="primary">cas4</name>
    <name evidence="15" type="ORF">HCT48_02770</name>
</gene>
<dbReference type="EC" id="3.1.12.1" evidence="3 13"/>
<keyword evidence="11 13" id="KW-0051">Antiviral defense</keyword>
<evidence type="ECO:0000313" key="15">
    <source>
        <dbReference type="EMBL" id="NIZ69136.1"/>
    </source>
</evidence>
<dbReference type="Gene3D" id="3.90.320.10">
    <property type="match status" value="1"/>
</dbReference>
<keyword evidence="7 13" id="KW-0378">Hydrolase</keyword>
<dbReference type="Proteomes" id="UP000778951">
    <property type="component" value="Unassembled WGS sequence"/>
</dbReference>
<dbReference type="Pfam" id="PF01930">
    <property type="entry name" value="Cas_Cas4"/>
    <property type="match status" value="1"/>
</dbReference>
<evidence type="ECO:0000256" key="8">
    <source>
        <dbReference type="ARBA" id="ARBA00022839"/>
    </source>
</evidence>
<evidence type="ECO:0000256" key="3">
    <source>
        <dbReference type="ARBA" id="ARBA00012768"/>
    </source>
</evidence>
<evidence type="ECO:0000256" key="7">
    <source>
        <dbReference type="ARBA" id="ARBA00022801"/>
    </source>
</evidence>
<dbReference type="PANTHER" id="PTHR36531">
    <property type="entry name" value="CRISPR-ASSOCIATED EXONUCLEASE CAS4"/>
    <property type="match status" value="1"/>
</dbReference>
<dbReference type="InterPro" id="IPR051827">
    <property type="entry name" value="Cas4_exonuclease"/>
</dbReference>
<dbReference type="PANTHER" id="PTHR36531:SF6">
    <property type="entry name" value="DNA REPLICATION ATP-DEPENDENT HELICASE_NUCLEASE DNA2"/>
    <property type="match status" value="1"/>
</dbReference>
<reference evidence="15" key="1">
    <citation type="submission" date="2020-03" db="EMBL/GenBank/DDBJ databases">
        <title>Spirochaetal bacteria isolated from arthropods constitute a novel genus Entomospira genus novum within the order Spirochaetales.</title>
        <authorList>
            <person name="Grana-Miraglia L."/>
            <person name="Sikutova S."/>
            <person name="Fingerle V."/>
            <person name="Sing A."/>
            <person name="Castillo-Ramirez S."/>
            <person name="Margos G."/>
            <person name="Rudolf I."/>
        </authorList>
    </citation>
    <scope>NUCLEOTIDE SEQUENCE</scope>
    <source>
        <strain evidence="15">BR149</strain>
    </source>
</reference>